<reference evidence="1" key="1">
    <citation type="submission" date="2023-08" db="EMBL/GenBank/DDBJ databases">
        <title>A de novo genome assembly of Solanum verrucosum Schlechtendal, a Mexican diploid species geographically isolated from the other diploid A-genome species in potato relatives.</title>
        <authorList>
            <person name="Hosaka K."/>
        </authorList>
    </citation>
    <scope>NUCLEOTIDE SEQUENCE</scope>
    <source>
        <tissue evidence="1">Young leaves</tissue>
    </source>
</reference>
<organism evidence="1 2">
    <name type="scientific">Solanum verrucosum</name>
    <dbReference type="NCBI Taxonomy" id="315347"/>
    <lineage>
        <taxon>Eukaryota</taxon>
        <taxon>Viridiplantae</taxon>
        <taxon>Streptophyta</taxon>
        <taxon>Embryophyta</taxon>
        <taxon>Tracheophyta</taxon>
        <taxon>Spermatophyta</taxon>
        <taxon>Magnoliopsida</taxon>
        <taxon>eudicotyledons</taxon>
        <taxon>Gunneridae</taxon>
        <taxon>Pentapetalae</taxon>
        <taxon>asterids</taxon>
        <taxon>lamiids</taxon>
        <taxon>Solanales</taxon>
        <taxon>Solanaceae</taxon>
        <taxon>Solanoideae</taxon>
        <taxon>Solaneae</taxon>
        <taxon>Solanum</taxon>
    </lineage>
</organism>
<protein>
    <submittedName>
        <fullName evidence="1">Uncharacterized protein</fullName>
    </submittedName>
</protein>
<gene>
    <name evidence="1" type="ORF">MTR67_038262</name>
</gene>
<accession>A0AAF0UF77</accession>
<evidence type="ECO:0000313" key="1">
    <source>
        <dbReference type="EMBL" id="WMV44877.1"/>
    </source>
</evidence>
<name>A0AAF0UF77_SOLVR</name>
<keyword evidence="2" id="KW-1185">Reference proteome</keyword>
<dbReference type="AlphaFoldDB" id="A0AAF0UF77"/>
<proteinExistence type="predicted"/>
<sequence>MHLEDSELDVDVEKITKMKESVVVIDEVATDFTVVNGTDNDSDTSTNNSEELEVLAQERKRIIDCSLCDYKNLHSMKTLKGEHKCDVSCGNYKVSATAIAFYFKEKLQANFKYKIKEMRVDLKLLSTLMLILKIVRELKK</sequence>
<dbReference type="EMBL" id="CP133620">
    <property type="protein sequence ID" value="WMV44877.1"/>
    <property type="molecule type" value="Genomic_DNA"/>
</dbReference>
<dbReference type="Proteomes" id="UP001234989">
    <property type="component" value="Chromosome 9"/>
</dbReference>
<evidence type="ECO:0000313" key="2">
    <source>
        <dbReference type="Proteomes" id="UP001234989"/>
    </source>
</evidence>